<sequence>MYVHDLAPDFAYVHWREEYGLERIETAYGKAFEYTKGFQNTNPAALTVALSEAPESVLVFRLLLGLTVQELAAATVMTAELCEMAAASVNAIKNMEAGRFAQRKTVEVLSSTIDAAMRNELFATPSGSVKSKLEKPDTIGGWDTVRNFATDNVPFPVFLHQRHYGGAFRQLLDATSGKRGDILEDAVEELFRNESILYVKTGSDKQEAIERDFGLSVKPAPDFVVYDANQSLRAILECKQANDGEPPATRLHASMRFARKVRASAESQCLQCWQVSAGAAPKMRSDRLFDIRMDASSR</sequence>
<comment type="caution">
    <text evidence="1">The sequence shown here is derived from an EMBL/GenBank/DDBJ whole genome shotgun (WGS) entry which is preliminary data.</text>
</comment>
<gene>
    <name evidence="1" type="ORF">ACFSOX_22810</name>
</gene>
<evidence type="ECO:0008006" key="3">
    <source>
        <dbReference type="Google" id="ProtNLM"/>
    </source>
</evidence>
<keyword evidence="2" id="KW-1185">Reference proteome</keyword>
<proteinExistence type="predicted"/>
<name>A0ABW5APV3_9BRAD</name>
<organism evidence="1 2">
    <name type="scientific">Rhodoplanes azumiensis</name>
    <dbReference type="NCBI Taxonomy" id="1897628"/>
    <lineage>
        <taxon>Bacteria</taxon>
        <taxon>Pseudomonadati</taxon>
        <taxon>Pseudomonadota</taxon>
        <taxon>Alphaproteobacteria</taxon>
        <taxon>Hyphomicrobiales</taxon>
        <taxon>Nitrobacteraceae</taxon>
        <taxon>Rhodoplanes</taxon>
    </lineage>
</organism>
<protein>
    <recommendedName>
        <fullName evidence="3">Restriction endonuclease</fullName>
    </recommendedName>
</protein>
<evidence type="ECO:0000313" key="2">
    <source>
        <dbReference type="Proteomes" id="UP001597314"/>
    </source>
</evidence>
<evidence type="ECO:0000313" key="1">
    <source>
        <dbReference type="EMBL" id="MFD2184994.1"/>
    </source>
</evidence>
<reference evidence="2" key="1">
    <citation type="journal article" date="2019" name="Int. J. Syst. Evol. Microbiol.">
        <title>The Global Catalogue of Microorganisms (GCM) 10K type strain sequencing project: providing services to taxonomists for standard genome sequencing and annotation.</title>
        <authorList>
            <consortium name="The Broad Institute Genomics Platform"/>
            <consortium name="The Broad Institute Genome Sequencing Center for Infectious Disease"/>
            <person name="Wu L."/>
            <person name="Ma J."/>
        </authorList>
    </citation>
    <scope>NUCLEOTIDE SEQUENCE [LARGE SCALE GENOMIC DNA]</scope>
    <source>
        <strain evidence="2">CGMCC 1.6774</strain>
    </source>
</reference>
<accession>A0ABW5APV3</accession>
<dbReference type="EMBL" id="JBHUIW010000044">
    <property type="protein sequence ID" value="MFD2184994.1"/>
    <property type="molecule type" value="Genomic_DNA"/>
</dbReference>
<dbReference type="Proteomes" id="UP001597314">
    <property type="component" value="Unassembled WGS sequence"/>
</dbReference>